<keyword evidence="4 8" id="KW-0547">Nucleotide-binding</keyword>
<dbReference type="Gene3D" id="3.30.200.20">
    <property type="entry name" value="Phosphorylase Kinase, domain 1"/>
    <property type="match status" value="1"/>
</dbReference>
<evidence type="ECO:0000256" key="6">
    <source>
        <dbReference type="ARBA" id="ARBA00022840"/>
    </source>
</evidence>
<dbReference type="SUPFAM" id="SSF56104">
    <property type="entry name" value="SAICAR synthase-like"/>
    <property type="match status" value="1"/>
</dbReference>
<evidence type="ECO:0000256" key="8">
    <source>
        <dbReference type="HAMAP-Rule" id="MF_00137"/>
    </source>
</evidence>
<evidence type="ECO:0000256" key="4">
    <source>
        <dbReference type="ARBA" id="ARBA00022741"/>
    </source>
</evidence>
<dbReference type="Pfam" id="PF01259">
    <property type="entry name" value="SAICAR_synt"/>
    <property type="match status" value="1"/>
</dbReference>
<dbReference type="PANTHER" id="PTHR43700:SF1">
    <property type="entry name" value="PHOSPHORIBOSYLAMINOIMIDAZOLE-SUCCINOCARBOXAMIDE SYNTHASE"/>
    <property type="match status" value="1"/>
</dbReference>
<dbReference type="InterPro" id="IPR018236">
    <property type="entry name" value="SAICAR_synthetase_CS"/>
</dbReference>
<dbReference type="HAMAP" id="MF_00137">
    <property type="entry name" value="SAICAR_synth"/>
    <property type="match status" value="1"/>
</dbReference>
<comment type="caution">
    <text evidence="10">The sequence shown here is derived from an EMBL/GenBank/DDBJ whole genome shotgun (WGS) entry which is preliminary data.</text>
</comment>
<dbReference type="InterPro" id="IPR028923">
    <property type="entry name" value="SAICAR_synt/ADE2_N"/>
</dbReference>
<dbReference type="Proteomes" id="UP001275932">
    <property type="component" value="Unassembled WGS sequence"/>
</dbReference>
<keyword evidence="3 8" id="KW-0436">Ligase</keyword>
<evidence type="ECO:0000256" key="3">
    <source>
        <dbReference type="ARBA" id="ARBA00022598"/>
    </source>
</evidence>
<feature type="domain" description="SAICAR synthetase/ADE2 N-terminal" evidence="9">
    <location>
        <begin position="21"/>
        <end position="271"/>
    </location>
</feature>
<evidence type="ECO:0000256" key="2">
    <source>
        <dbReference type="ARBA" id="ARBA00010190"/>
    </source>
</evidence>
<gene>
    <name evidence="8" type="primary">purC</name>
    <name evidence="10" type="ORF">MOX91_02845</name>
</gene>
<dbReference type="InterPro" id="IPR001636">
    <property type="entry name" value="SAICAR_synth"/>
</dbReference>
<dbReference type="EC" id="6.3.2.6" evidence="8"/>
<comment type="catalytic activity">
    <reaction evidence="7 8">
        <text>5-amino-1-(5-phospho-D-ribosyl)imidazole-4-carboxylate + L-aspartate + ATP = (2S)-2-[5-amino-1-(5-phospho-beta-D-ribosyl)imidazole-4-carboxamido]succinate + ADP + phosphate + 2 H(+)</text>
        <dbReference type="Rhea" id="RHEA:22628"/>
        <dbReference type="ChEBI" id="CHEBI:15378"/>
        <dbReference type="ChEBI" id="CHEBI:29991"/>
        <dbReference type="ChEBI" id="CHEBI:30616"/>
        <dbReference type="ChEBI" id="CHEBI:43474"/>
        <dbReference type="ChEBI" id="CHEBI:58443"/>
        <dbReference type="ChEBI" id="CHEBI:77657"/>
        <dbReference type="ChEBI" id="CHEBI:456216"/>
        <dbReference type="EC" id="6.3.2.6"/>
    </reaction>
</comment>
<dbReference type="EMBL" id="JALBUT010000002">
    <property type="protein sequence ID" value="MDX8415117.1"/>
    <property type="molecule type" value="Genomic_DNA"/>
</dbReference>
<sequence length="298" mass="33748">MNFNLPKNALMTVDDLPFKRVAKGKVRENFDLGDELLIVATDRISAFDVILPNGIPGKGVLLTQISLWWFNQARSIMPIHLPENHDERVRELLKDYPHLIERSMIVKKLKPMPIEAIMRGYLAGSGWKEYKSTGKLFEFDLPKGMRESEKLPEPLFTPTTKAAEGHDMPITNAECEKLLGSEIFSQIKTAAQKLYAMGAKKADECGLILADTKFEFGTDDSGKVYLIDEVLTPDSSRYWPKQGYEAGKPQPSFDKQYVRDWLETLDWNKQYPGPELPAEVIANTIKCYSTALETLMGK</sequence>
<dbReference type="PANTHER" id="PTHR43700">
    <property type="entry name" value="PHOSPHORIBOSYLAMINOIMIDAZOLE-SUCCINOCARBOXAMIDE SYNTHASE"/>
    <property type="match status" value="1"/>
</dbReference>
<comment type="similarity">
    <text evidence="2 8">Belongs to the SAICAR synthetase family.</text>
</comment>
<protein>
    <recommendedName>
        <fullName evidence="8">Phosphoribosylaminoimidazole-succinocarboxamide synthase</fullName>
        <ecNumber evidence="8">6.3.2.6</ecNumber>
    </recommendedName>
    <alternativeName>
        <fullName evidence="8">SAICAR synthetase</fullName>
    </alternativeName>
</protein>
<organism evidence="10 11">
    <name type="scientific">Intestinicryptomonas porci</name>
    <dbReference type="NCBI Taxonomy" id="2926320"/>
    <lineage>
        <taxon>Bacteria</taxon>
        <taxon>Pseudomonadati</taxon>
        <taxon>Verrucomicrobiota</taxon>
        <taxon>Opitutia</taxon>
        <taxon>Opitutales</taxon>
        <taxon>Intestinicryptomonaceae</taxon>
        <taxon>Intestinicryptomonas</taxon>
    </lineage>
</organism>
<dbReference type="Gene3D" id="3.30.470.20">
    <property type="entry name" value="ATP-grasp fold, B domain"/>
    <property type="match status" value="1"/>
</dbReference>
<dbReference type="PROSITE" id="PS01058">
    <property type="entry name" value="SAICAR_SYNTHETASE_2"/>
    <property type="match status" value="1"/>
</dbReference>
<dbReference type="GO" id="GO:0004639">
    <property type="term" value="F:phosphoribosylaminoimidazolesuccinocarboxamide synthase activity"/>
    <property type="evidence" value="ECO:0007669"/>
    <property type="project" value="UniProtKB-EC"/>
</dbReference>
<keyword evidence="11" id="KW-1185">Reference proteome</keyword>
<proteinExistence type="inferred from homology"/>
<evidence type="ECO:0000256" key="1">
    <source>
        <dbReference type="ARBA" id="ARBA00004672"/>
    </source>
</evidence>
<dbReference type="CDD" id="cd01414">
    <property type="entry name" value="SAICAR_synt_Sc"/>
    <property type="match status" value="1"/>
</dbReference>
<name>A0ABU4WEY1_9BACT</name>
<evidence type="ECO:0000256" key="5">
    <source>
        <dbReference type="ARBA" id="ARBA00022755"/>
    </source>
</evidence>
<keyword evidence="5 8" id="KW-0658">Purine biosynthesis</keyword>
<evidence type="ECO:0000256" key="7">
    <source>
        <dbReference type="ARBA" id="ARBA00048475"/>
    </source>
</evidence>
<reference evidence="10 11" key="1">
    <citation type="submission" date="2022-03" db="EMBL/GenBank/DDBJ databases">
        <title>Novel taxa within the pig intestine.</title>
        <authorList>
            <person name="Wylensek D."/>
            <person name="Bishof K."/>
            <person name="Afrizal A."/>
            <person name="Clavel T."/>
        </authorList>
    </citation>
    <scope>NUCLEOTIDE SEQUENCE [LARGE SCALE GENOMIC DNA]</scope>
    <source>
        <strain evidence="10 11">CLA-KB-P66</strain>
    </source>
</reference>
<comment type="pathway">
    <text evidence="1 8">Purine metabolism; IMP biosynthesis via de novo pathway; 5-amino-1-(5-phospho-D-ribosyl)imidazole-4-carboxamide from 5-amino-1-(5-phospho-D-ribosyl)imidazole-4-carboxylate: step 1/2.</text>
</comment>
<keyword evidence="6 8" id="KW-0067">ATP-binding</keyword>
<evidence type="ECO:0000313" key="11">
    <source>
        <dbReference type="Proteomes" id="UP001275932"/>
    </source>
</evidence>
<dbReference type="NCBIfam" id="NF010568">
    <property type="entry name" value="PRK13961.1"/>
    <property type="match status" value="1"/>
</dbReference>
<dbReference type="NCBIfam" id="TIGR00081">
    <property type="entry name" value="purC"/>
    <property type="match status" value="1"/>
</dbReference>
<evidence type="ECO:0000259" key="9">
    <source>
        <dbReference type="Pfam" id="PF01259"/>
    </source>
</evidence>
<evidence type="ECO:0000313" key="10">
    <source>
        <dbReference type="EMBL" id="MDX8415117.1"/>
    </source>
</evidence>
<accession>A0ABU4WEY1</accession>